<protein>
    <submittedName>
        <fullName evidence="5">Clu domain-containing protein</fullName>
    </submittedName>
</protein>
<dbReference type="Pfam" id="PF15044">
    <property type="entry name" value="CLU_N"/>
    <property type="match status" value="1"/>
</dbReference>
<evidence type="ECO:0000256" key="2">
    <source>
        <dbReference type="SAM" id="MobiDB-lite"/>
    </source>
</evidence>
<dbReference type="InterPro" id="IPR033646">
    <property type="entry name" value="CLU-central"/>
</dbReference>
<feature type="compositionally biased region" description="Basic residues" evidence="2">
    <location>
        <begin position="902"/>
        <end position="913"/>
    </location>
</feature>
<dbReference type="Pfam" id="PF05303">
    <property type="entry name" value="GSKIP_dom"/>
    <property type="match status" value="1"/>
</dbReference>
<evidence type="ECO:0000256" key="1">
    <source>
        <dbReference type="ARBA" id="ARBA00022490"/>
    </source>
</evidence>
<feature type="region of interest" description="Disordered" evidence="2">
    <location>
        <begin position="890"/>
        <end position="913"/>
    </location>
</feature>
<evidence type="ECO:0000313" key="4">
    <source>
        <dbReference type="Proteomes" id="UP000887574"/>
    </source>
</evidence>
<dbReference type="CDD" id="cd15466">
    <property type="entry name" value="CLU-central"/>
    <property type="match status" value="1"/>
</dbReference>
<name>A0A915DWT3_9BILA</name>
<dbReference type="InterPro" id="IPR028275">
    <property type="entry name" value="CLU_N"/>
</dbReference>
<reference evidence="5" key="1">
    <citation type="submission" date="2022-11" db="UniProtKB">
        <authorList>
            <consortium name="WormBaseParasite"/>
        </authorList>
    </citation>
    <scope>IDENTIFICATION</scope>
</reference>
<feature type="compositionally biased region" description="Polar residues" evidence="2">
    <location>
        <begin position="41"/>
        <end position="53"/>
    </location>
</feature>
<dbReference type="Pfam" id="PF12807">
    <property type="entry name" value="eIF3_p135"/>
    <property type="match status" value="1"/>
</dbReference>
<dbReference type="InterPro" id="IPR025697">
    <property type="entry name" value="CLU_dom"/>
</dbReference>
<organism evidence="4 5">
    <name type="scientific">Ditylenchus dipsaci</name>
    <dbReference type="NCBI Taxonomy" id="166011"/>
    <lineage>
        <taxon>Eukaryota</taxon>
        <taxon>Metazoa</taxon>
        <taxon>Ecdysozoa</taxon>
        <taxon>Nematoda</taxon>
        <taxon>Chromadorea</taxon>
        <taxon>Rhabditida</taxon>
        <taxon>Tylenchina</taxon>
        <taxon>Tylenchomorpha</taxon>
        <taxon>Sphaerularioidea</taxon>
        <taxon>Anguinidae</taxon>
        <taxon>Anguininae</taxon>
        <taxon>Ditylenchus</taxon>
    </lineage>
</organism>
<dbReference type="InterPro" id="IPR023231">
    <property type="entry name" value="GSKIP_dom_sf"/>
</dbReference>
<accession>A0A915DWT3</accession>
<dbReference type="InterPro" id="IPR011990">
    <property type="entry name" value="TPR-like_helical_dom_sf"/>
</dbReference>
<dbReference type="InterPro" id="IPR027523">
    <property type="entry name" value="CLU_prot"/>
</dbReference>
<dbReference type="GO" id="GO:0048312">
    <property type="term" value="P:intracellular distribution of mitochondria"/>
    <property type="evidence" value="ECO:0007669"/>
    <property type="project" value="TreeGrafter"/>
</dbReference>
<dbReference type="Pfam" id="PF13236">
    <property type="entry name" value="CLU"/>
    <property type="match status" value="2"/>
</dbReference>
<dbReference type="Gene3D" id="3.30.2280.10">
    <property type="entry name" value="Hypothetical protein (hspc210)"/>
    <property type="match status" value="1"/>
</dbReference>
<proteinExistence type="predicted"/>
<dbReference type="Proteomes" id="UP000887574">
    <property type="component" value="Unplaced"/>
</dbReference>
<evidence type="ECO:0000313" key="5">
    <source>
        <dbReference type="WBParaSite" id="jg24306.2"/>
    </source>
</evidence>
<dbReference type="PROSITE" id="PS51823">
    <property type="entry name" value="CLU"/>
    <property type="match status" value="1"/>
</dbReference>
<sequence length="1333" mass="151735">MDVEDKNTEPDTAPVVDHQDNLDKQVQAPDTALGHDDSGHESNMSTPELPSTPQEERSITPGEKNNEDADGLESLFHIRILIPNSDPMEIQIGGSDMVQELYHVLLERDASCTRTCFKIYYENKPLDHFTEIRNITKIKNRVIFQVVEEPYNIREARIHVRHMREILRSLDRSDSINGVDFASFTFLSAITHTEEVKRARADIKSDVDCLPPEYIQPGFKDSVPLKSLIPPAAPNTKLSALKFLAFSPYNPPPGPRKMKGDILYLYVDTMEDRRFHITCCARGFYVNSTTEDVFNPDPSSTYNRGIFHSLFDLLSELSPQFRRVFPQILKMRGEKHVYERLPTPYQTYSWIVPNIDHTQDQIRADDLTQPHRIGLEDHVPGSQVRDWNEELQTTMDMPRTTFTERICRDRAKFKVHSDFLAAAIKGAMNIIDGNVLTINAMDDPKTHMFIWNNIFFSLGFDVKDHYKEMGGDAAAFAATTADLNAVKAYAALDHAKLHTLGMAIVDYKGYRLTAQSIIPAFWSAIKKNRWSTALLTLARLWVWNGKEEGKYVKLFTSYESKGIIGNDGRYYLLDLLRTFPPDVNFMEEGEVTELCQKNGFPRPFKHKLVTLRQELIDAFVDFRYMTFMRIVSSLVQKHCLENKENKENECTKEDSLKKITENAEKSEESDASKVEEDEVIKAITSVEKIFKEGANEVVEDQLKQLEIEVAKNNSNESEELSVKDMDTEELSNKVVAEATRMLGSFSSYEFDIRFNPDCYCKTITHAPEEDLEAQKKMVSSAAEFLLAQQIPLFIRDCTHQSIAPIDGTGVVEALHSRGINLRYLGKIIECAEGVVRLDYILTILKVELVSRCARHFFQSYMQDIEATQTGASIAHFLNCLIGASNHQQAASPTQDTGELHTISKKSNKKSKRKTPLIVNGWENVNINTTNKSNPSEKKSGEWRKLTQKSLWKSLAEDAKQHYGYAMQAENCDQFVEWSQAQRVSVVRRVCGLTGIQLLLKNYPLDLCKQKALSAPFSEADIFNLYPVVKHLNPRAQDAYNLYLTALNKMQNGFPRIGYELMSQAHNMMSNIYGPLHPDLALYALSQQHKAVMISERCNGIDNYETILDYINLAHYSFANMHIASSLKLLYRARYLMLVAHGDNHPVMAQIDANIGVILYSVQEYELAVKFLNHALKLYLKYDVTFCLKTALLFHVIARTHSCRGDFRTALSMEKETFNIYSRIFGEDHEKTRLSSECLRHLTKQAVSFQKRMNDVRGAAAGQGLVHFIPMNIQPPSLQNIVEMLNVFNNFIFLKIQPSSASKAASAEEVISHKEIEATSTEKSVEVFQEEALD</sequence>
<dbReference type="GO" id="GO:0003729">
    <property type="term" value="F:mRNA binding"/>
    <property type="evidence" value="ECO:0007669"/>
    <property type="project" value="TreeGrafter"/>
</dbReference>
<evidence type="ECO:0000259" key="3">
    <source>
        <dbReference type="PROSITE" id="PS51823"/>
    </source>
</evidence>
<dbReference type="Gene3D" id="1.25.40.10">
    <property type="entry name" value="Tetratricopeptide repeat domain"/>
    <property type="match status" value="1"/>
</dbReference>
<feature type="domain" description="Clu" evidence="3">
    <location>
        <begin position="359"/>
        <end position="586"/>
    </location>
</feature>
<dbReference type="PANTHER" id="PTHR12601">
    <property type="entry name" value="EUKARYOTIC TRANSLATION INITIATION FACTOR 3 SUBUNIT EIF-3"/>
    <property type="match status" value="1"/>
</dbReference>
<dbReference type="FunFam" id="3.30.2280.10:FF:000002">
    <property type="entry name" value="Clustered mitochondria protein homolog"/>
    <property type="match status" value="1"/>
</dbReference>
<dbReference type="SUPFAM" id="SSF48452">
    <property type="entry name" value="TPR-like"/>
    <property type="match status" value="1"/>
</dbReference>
<dbReference type="Pfam" id="PF13424">
    <property type="entry name" value="TPR_12"/>
    <property type="match status" value="1"/>
</dbReference>
<feature type="region of interest" description="Disordered" evidence="2">
    <location>
        <begin position="1"/>
        <end position="69"/>
    </location>
</feature>
<dbReference type="InterPro" id="IPR007967">
    <property type="entry name" value="GSKIP_dom"/>
</dbReference>
<dbReference type="GO" id="GO:0005737">
    <property type="term" value="C:cytoplasm"/>
    <property type="evidence" value="ECO:0007669"/>
    <property type="project" value="TreeGrafter"/>
</dbReference>
<dbReference type="PANTHER" id="PTHR12601:SF6">
    <property type="entry name" value="CLUSTERED MITOCHONDRIA PROTEIN HOMOLOG"/>
    <property type="match status" value="1"/>
</dbReference>
<keyword evidence="1" id="KW-0963">Cytoplasm</keyword>
<keyword evidence="4" id="KW-1185">Reference proteome</keyword>
<dbReference type="SUPFAM" id="SSF103107">
    <property type="entry name" value="Hypothetical protein c14orf129, hspc210"/>
    <property type="match status" value="1"/>
</dbReference>
<dbReference type="WBParaSite" id="jg24306.2">
    <property type="protein sequence ID" value="jg24306.2"/>
    <property type="gene ID" value="jg24306"/>
</dbReference>